<name>A0A1F8GIJ1_9BACT</name>
<gene>
    <name evidence="1" type="ORF">A2925_02755</name>
</gene>
<sequence>MKSLKFWLLTSPNHSEKLISLILIFDFCILIYQDDFLTPGKRPWLANSLKCIRHKPNFLMYPPFLPHRKHLRTIRVENLGFLSDLAIVDFFAMFVYEA</sequence>
<proteinExistence type="predicted"/>
<dbReference type="EMBL" id="MGKL01000022">
    <property type="protein sequence ID" value="OGN25133.1"/>
    <property type="molecule type" value="Genomic_DNA"/>
</dbReference>
<dbReference type="Proteomes" id="UP000178256">
    <property type="component" value="Unassembled WGS sequence"/>
</dbReference>
<evidence type="ECO:0000313" key="1">
    <source>
        <dbReference type="EMBL" id="OGN25133.1"/>
    </source>
</evidence>
<accession>A0A1F8GIJ1</accession>
<protein>
    <submittedName>
        <fullName evidence="1">Uncharacterized protein</fullName>
    </submittedName>
</protein>
<evidence type="ECO:0000313" key="2">
    <source>
        <dbReference type="Proteomes" id="UP000178256"/>
    </source>
</evidence>
<dbReference type="AlphaFoldDB" id="A0A1F8GIJ1"/>
<comment type="caution">
    <text evidence="1">The sequence shown here is derived from an EMBL/GenBank/DDBJ whole genome shotgun (WGS) entry which is preliminary data.</text>
</comment>
<reference evidence="1 2" key="1">
    <citation type="journal article" date="2016" name="Nat. Commun.">
        <title>Thousands of microbial genomes shed light on interconnected biogeochemical processes in an aquifer system.</title>
        <authorList>
            <person name="Anantharaman K."/>
            <person name="Brown C.T."/>
            <person name="Hug L.A."/>
            <person name="Sharon I."/>
            <person name="Castelle C.J."/>
            <person name="Probst A.J."/>
            <person name="Thomas B.C."/>
            <person name="Singh A."/>
            <person name="Wilkins M.J."/>
            <person name="Karaoz U."/>
            <person name="Brodie E.L."/>
            <person name="Williams K.H."/>
            <person name="Hubbard S.S."/>
            <person name="Banfield J.F."/>
        </authorList>
    </citation>
    <scope>NUCLEOTIDE SEQUENCE [LARGE SCALE GENOMIC DNA]</scope>
</reference>
<organism evidence="1 2">
    <name type="scientific">Candidatus Yanofskybacteria bacterium RIFCSPLOWO2_01_FULL_44_22</name>
    <dbReference type="NCBI Taxonomy" id="1802697"/>
    <lineage>
        <taxon>Bacteria</taxon>
        <taxon>Candidatus Yanofskyibacteriota</taxon>
    </lineage>
</organism>